<keyword evidence="14" id="KW-1185">Reference proteome</keyword>
<dbReference type="InterPro" id="IPR008271">
    <property type="entry name" value="Ser/Thr_kinase_AS"/>
</dbReference>
<keyword evidence="4" id="KW-0067">ATP-binding</keyword>
<sequence>MKESKPVILNTNGHNPVSLFGGSTSAAAIDPEGAIFDISSTPTNIYFQTAKKHRVCSTPLNFTEDLELKGKEIILISGYSEQCFSVCKDGCVFGIGSNLFGQLGKGKGEIRYYKFTLISSLRDYKIVSAFTGGAHSLFVTNEGKVLGCGTNRYGQLFLSSGPSEKDIYTPQETTITDASFIVCGAGFTVFFKHYVPLMIPNKAVDPNASYTTESAALRAEIKELKDKDKELENSASKYEAELSSLKSHYEEELKKEQSTTTVDEIEILDTSMIESYEKVTKISSGVNYSLKVLKKEVNANEIRYFLSEYEIMKIVKTFGLFLHEHEPASIVLEFCPTNVESFVSEGKVSGVDLVFAIYPIVEGMKYVHFRHVIHRDLKPTNILIGTDGLIKISDFGISKLMTTEQQTMTVGVGTLPYMAPEIIDNNEDHDEKVDVYRSSCFLIKLR</sequence>
<dbReference type="PROSITE" id="PS50012">
    <property type="entry name" value="RCC1_3"/>
    <property type="match status" value="1"/>
</dbReference>
<evidence type="ECO:0000256" key="3">
    <source>
        <dbReference type="ARBA" id="ARBA00022777"/>
    </source>
</evidence>
<comment type="similarity">
    <text evidence="5">Belongs to the protein kinase superfamily. STE Ser/Thr protein kinase family. MAP kinase kinase subfamily.</text>
</comment>
<dbReference type="InterPro" id="IPR000408">
    <property type="entry name" value="Reg_chr_condens"/>
</dbReference>
<dbReference type="Pfam" id="PF00069">
    <property type="entry name" value="Pkinase"/>
    <property type="match status" value="1"/>
</dbReference>
<evidence type="ECO:0000313" key="14">
    <source>
        <dbReference type="Proteomes" id="UP001470230"/>
    </source>
</evidence>
<evidence type="ECO:0000256" key="4">
    <source>
        <dbReference type="ARBA" id="ARBA00022840"/>
    </source>
</evidence>
<dbReference type="PANTHER" id="PTHR48013:SF9">
    <property type="entry name" value="DUAL SPECIFICITY MITOGEN-ACTIVATED PROTEIN KINASE KINASE 5"/>
    <property type="match status" value="1"/>
</dbReference>
<evidence type="ECO:0000256" key="6">
    <source>
        <dbReference type="ARBA" id="ARBA00038999"/>
    </source>
</evidence>
<dbReference type="InterPro" id="IPR011009">
    <property type="entry name" value="Kinase-like_dom_sf"/>
</dbReference>
<dbReference type="PROSITE" id="PS50011">
    <property type="entry name" value="PROTEIN_KINASE_DOM"/>
    <property type="match status" value="1"/>
</dbReference>
<evidence type="ECO:0000256" key="9">
    <source>
        <dbReference type="ARBA" id="ARBA00051693"/>
    </source>
</evidence>
<dbReference type="Gene3D" id="1.10.510.10">
    <property type="entry name" value="Transferase(Phosphotransferase) domain 1"/>
    <property type="match status" value="1"/>
</dbReference>
<protein>
    <recommendedName>
        <fullName evidence="6">mitogen-activated protein kinase kinase</fullName>
        <ecNumber evidence="6">2.7.12.2</ecNumber>
    </recommendedName>
</protein>
<proteinExistence type="inferred from homology"/>
<dbReference type="InterPro" id="IPR000719">
    <property type="entry name" value="Prot_kinase_dom"/>
</dbReference>
<dbReference type="PANTHER" id="PTHR48013">
    <property type="entry name" value="DUAL SPECIFICITY MITOGEN-ACTIVATED PROTEIN KINASE KINASE 5-RELATED"/>
    <property type="match status" value="1"/>
</dbReference>
<evidence type="ECO:0000259" key="12">
    <source>
        <dbReference type="PROSITE" id="PS50011"/>
    </source>
</evidence>
<evidence type="ECO:0000256" key="5">
    <source>
        <dbReference type="ARBA" id="ARBA00038035"/>
    </source>
</evidence>
<evidence type="ECO:0000313" key="13">
    <source>
        <dbReference type="EMBL" id="KAK8886843.1"/>
    </source>
</evidence>
<dbReference type="EMBL" id="JAPFFF010000006">
    <property type="protein sequence ID" value="KAK8886843.1"/>
    <property type="molecule type" value="Genomic_DNA"/>
</dbReference>
<comment type="catalytic activity">
    <reaction evidence="8">
        <text>L-threonyl-[protein] + ATP = O-phospho-L-threonyl-[protein] + ADP + H(+)</text>
        <dbReference type="Rhea" id="RHEA:46608"/>
        <dbReference type="Rhea" id="RHEA-COMP:11060"/>
        <dbReference type="Rhea" id="RHEA-COMP:11605"/>
        <dbReference type="ChEBI" id="CHEBI:15378"/>
        <dbReference type="ChEBI" id="CHEBI:30013"/>
        <dbReference type="ChEBI" id="CHEBI:30616"/>
        <dbReference type="ChEBI" id="CHEBI:61977"/>
        <dbReference type="ChEBI" id="CHEBI:456216"/>
        <dbReference type="EC" id="2.7.12.2"/>
    </reaction>
</comment>
<evidence type="ECO:0000256" key="10">
    <source>
        <dbReference type="PROSITE-ProRule" id="PRU00235"/>
    </source>
</evidence>
<comment type="caution">
    <text evidence="13">The sequence shown here is derived from an EMBL/GenBank/DDBJ whole genome shotgun (WGS) entry which is preliminary data.</text>
</comment>
<organism evidence="13 14">
    <name type="scientific">Tritrichomonas musculus</name>
    <dbReference type="NCBI Taxonomy" id="1915356"/>
    <lineage>
        <taxon>Eukaryota</taxon>
        <taxon>Metamonada</taxon>
        <taxon>Parabasalia</taxon>
        <taxon>Tritrichomonadida</taxon>
        <taxon>Tritrichomonadidae</taxon>
        <taxon>Tritrichomonas</taxon>
    </lineage>
</organism>
<evidence type="ECO:0000256" key="2">
    <source>
        <dbReference type="ARBA" id="ARBA00022741"/>
    </source>
</evidence>
<dbReference type="SUPFAM" id="SSF50985">
    <property type="entry name" value="RCC1/BLIP-II"/>
    <property type="match status" value="1"/>
</dbReference>
<gene>
    <name evidence="13" type="ORF">M9Y10_037876</name>
</gene>
<keyword evidence="1" id="KW-0808">Transferase</keyword>
<evidence type="ECO:0000256" key="8">
    <source>
        <dbReference type="ARBA" id="ARBA00049299"/>
    </source>
</evidence>
<keyword evidence="11" id="KW-0175">Coiled coil</keyword>
<dbReference type="InterPro" id="IPR009091">
    <property type="entry name" value="RCC1/BLIP-II"/>
</dbReference>
<comment type="catalytic activity">
    <reaction evidence="9">
        <text>L-tyrosyl-[protein] + ATP = O-phospho-L-tyrosyl-[protein] + ADP + H(+)</text>
        <dbReference type="Rhea" id="RHEA:10596"/>
        <dbReference type="Rhea" id="RHEA-COMP:10136"/>
        <dbReference type="Rhea" id="RHEA-COMP:20101"/>
        <dbReference type="ChEBI" id="CHEBI:15378"/>
        <dbReference type="ChEBI" id="CHEBI:30616"/>
        <dbReference type="ChEBI" id="CHEBI:46858"/>
        <dbReference type="ChEBI" id="CHEBI:61978"/>
        <dbReference type="ChEBI" id="CHEBI:456216"/>
        <dbReference type="EC" id="2.7.12.2"/>
    </reaction>
</comment>
<dbReference type="PROSITE" id="PS00108">
    <property type="entry name" value="PROTEIN_KINASE_ST"/>
    <property type="match status" value="1"/>
</dbReference>
<name>A0ABR2K7M0_9EUKA</name>
<reference evidence="13 14" key="1">
    <citation type="submission" date="2024-04" db="EMBL/GenBank/DDBJ databases">
        <title>Tritrichomonas musculus Genome.</title>
        <authorList>
            <person name="Alves-Ferreira E."/>
            <person name="Grigg M."/>
            <person name="Lorenzi H."/>
            <person name="Galac M."/>
        </authorList>
    </citation>
    <scope>NUCLEOTIDE SEQUENCE [LARGE SCALE GENOMIC DNA]</scope>
    <source>
        <strain evidence="13 14">EAF2021</strain>
    </source>
</reference>
<accession>A0ABR2K7M0</accession>
<evidence type="ECO:0000256" key="11">
    <source>
        <dbReference type="SAM" id="Coils"/>
    </source>
</evidence>
<feature type="domain" description="Protein kinase" evidence="12">
    <location>
        <begin position="262"/>
        <end position="446"/>
    </location>
</feature>
<dbReference type="EC" id="2.7.12.2" evidence="6"/>
<evidence type="ECO:0000256" key="7">
    <source>
        <dbReference type="ARBA" id="ARBA00049014"/>
    </source>
</evidence>
<comment type="catalytic activity">
    <reaction evidence="7">
        <text>L-seryl-[protein] + ATP = O-phospho-L-seryl-[protein] + ADP + H(+)</text>
        <dbReference type="Rhea" id="RHEA:17989"/>
        <dbReference type="Rhea" id="RHEA-COMP:9863"/>
        <dbReference type="Rhea" id="RHEA-COMP:11604"/>
        <dbReference type="ChEBI" id="CHEBI:15378"/>
        <dbReference type="ChEBI" id="CHEBI:29999"/>
        <dbReference type="ChEBI" id="CHEBI:30616"/>
        <dbReference type="ChEBI" id="CHEBI:83421"/>
        <dbReference type="ChEBI" id="CHEBI:456216"/>
        <dbReference type="EC" id="2.7.12.2"/>
    </reaction>
</comment>
<dbReference type="Pfam" id="PF13540">
    <property type="entry name" value="RCC1_2"/>
    <property type="match status" value="1"/>
</dbReference>
<feature type="repeat" description="RCC1" evidence="10">
    <location>
        <begin position="90"/>
        <end position="142"/>
    </location>
</feature>
<feature type="coiled-coil region" evidence="11">
    <location>
        <begin position="207"/>
        <end position="255"/>
    </location>
</feature>
<dbReference type="SMART" id="SM00220">
    <property type="entry name" value="S_TKc"/>
    <property type="match status" value="1"/>
</dbReference>
<evidence type="ECO:0000256" key="1">
    <source>
        <dbReference type="ARBA" id="ARBA00022679"/>
    </source>
</evidence>
<keyword evidence="3" id="KW-0418">Kinase</keyword>
<dbReference type="Gene3D" id="2.130.10.30">
    <property type="entry name" value="Regulator of chromosome condensation 1/beta-lactamase-inhibitor protein II"/>
    <property type="match status" value="1"/>
</dbReference>
<dbReference type="Proteomes" id="UP001470230">
    <property type="component" value="Unassembled WGS sequence"/>
</dbReference>
<dbReference type="SUPFAM" id="SSF56112">
    <property type="entry name" value="Protein kinase-like (PK-like)"/>
    <property type="match status" value="1"/>
</dbReference>
<keyword evidence="2" id="KW-0547">Nucleotide-binding</keyword>